<reference evidence="1" key="3">
    <citation type="submission" date="2022-06" db="UniProtKB">
        <authorList>
            <consortium name="EnsemblPlants"/>
        </authorList>
    </citation>
    <scope>IDENTIFICATION</scope>
</reference>
<dbReference type="AlphaFoldDB" id="A0A8R7UT58"/>
<evidence type="ECO:0000313" key="2">
    <source>
        <dbReference type="Proteomes" id="UP000015106"/>
    </source>
</evidence>
<accession>A0A8R7UT58</accession>
<name>A0A8R7UT58_TRIUA</name>
<protein>
    <submittedName>
        <fullName evidence="1">Uncharacterized protein</fullName>
    </submittedName>
</protein>
<reference evidence="2" key="1">
    <citation type="journal article" date="2013" name="Nature">
        <title>Draft genome of the wheat A-genome progenitor Triticum urartu.</title>
        <authorList>
            <person name="Ling H.Q."/>
            <person name="Zhao S."/>
            <person name="Liu D."/>
            <person name="Wang J."/>
            <person name="Sun H."/>
            <person name="Zhang C."/>
            <person name="Fan H."/>
            <person name="Li D."/>
            <person name="Dong L."/>
            <person name="Tao Y."/>
            <person name="Gao C."/>
            <person name="Wu H."/>
            <person name="Li Y."/>
            <person name="Cui Y."/>
            <person name="Guo X."/>
            <person name="Zheng S."/>
            <person name="Wang B."/>
            <person name="Yu K."/>
            <person name="Liang Q."/>
            <person name="Yang W."/>
            <person name="Lou X."/>
            <person name="Chen J."/>
            <person name="Feng M."/>
            <person name="Jian J."/>
            <person name="Zhang X."/>
            <person name="Luo G."/>
            <person name="Jiang Y."/>
            <person name="Liu J."/>
            <person name="Wang Z."/>
            <person name="Sha Y."/>
            <person name="Zhang B."/>
            <person name="Wu H."/>
            <person name="Tang D."/>
            <person name="Shen Q."/>
            <person name="Xue P."/>
            <person name="Zou S."/>
            <person name="Wang X."/>
            <person name="Liu X."/>
            <person name="Wang F."/>
            <person name="Yang Y."/>
            <person name="An X."/>
            <person name="Dong Z."/>
            <person name="Zhang K."/>
            <person name="Zhang X."/>
            <person name="Luo M.C."/>
            <person name="Dvorak J."/>
            <person name="Tong Y."/>
            <person name="Wang J."/>
            <person name="Yang H."/>
            <person name="Li Z."/>
            <person name="Wang D."/>
            <person name="Zhang A."/>
            <person name="Wang J."/>
        </authorList>
    </citation>
    <scope>NUCLEOTIDE SEQUENCE</scope>
    <source>
        <strain evidence="2">cv. G1812</strain>
    </source>
</reference>
<proteinExistence type="predicted"/>
<evidence type="ECO:0000313" key="1">
    <source>
        <dbReference type="EnsemblPlants" id="TuG1812G0600002670.01.T01.cds473102"/>
    </source>
</evidence>
<organism evidence="1 2">
    <name type="scientific">Triticum urartu</name>
    <name type="common">Red wild einkorn</name>
    <name type="synonym">Crithodium urartu</name>
    <dbReference type="NCBI Taxonomy" id="4572"/>
    <lineage>
        <taxon>Eukaryota</taxon>
        <taxon>Viridiplantae</taxon>
        <taxon>Streptophyta</taxon>
        <taxon>Embryophyta</taxon>
        <taxon>Tracheophyta</taxon>
        <taxon>Spermatophyta</taxon>
        <taxon>Magnoliopsida</taxon>
        <taxon>Liliopsida</taxon>
        <taxon>Poales</taxon>
        <taxon>Poaceae</taxon>
        <taxon>BOP clade</taxon>
        <taxon>Pooideae</taxon>
        <taxon>Triticodae</taxon>
        <taxon>Triticeae</taxon>
        <taxon>Triticinae</taxon>
        <taxon>Triticum</taxon>
    </lineage>
</organism>
<sequence length="36" mass="4214">MCHSVLPLTSRCEYYSLFISKSILFKTTLPCSRIFK</sequence>
<reference evidence="1" key="2">
    <citation type="submission" date="2018-03" db="EMBL/GenBank/DDBJ databases">
        <title>The Triticum urartu genome reveals the dynamic nature of wheat genome evolution.</title>
        <authorList>
            <person name="Ling H."/>
            <person name="Ma B."/>
            <person name="Shi X."/>
            <person name="Liu H."/>
            <person name="Dong L."/>
            <person name="Sun H."/>
            <person name="Cao Y."/>
            <person name="Gao Q."/>
            <person name="Zheng S."/>
            <person name="Li Y."/>
            <person name="Yu Y."/>
            <person name="Du H."/>
            <person name="Qi M."/>
            <person name="Li Y."/>
            <person name="Yu H."/>
            <person name="Cui Y."/>
            <person name="Wang N."/>
            <person name="Chen C."/>
            <person name="Wu H."/>
            <person name="Zhao Y."/>
            <person name="Zhang J."/>
            <person name="Li Y."/>
            <person name="Zhou W."/>
            <person name="Zhang B."/>
            <person name="Hu W."/>
            <person name="Eijk M."/>
            <person name="Tang J."/>
            <person name="Witsenboer H."/>
            <person name="Zhao S."/>
            <person name="Li Z."/>
            <person name="Zhang A."/>
            <person name="Wang D."/>
            <person name="Liang C."/>
        </authorList>
    </citation>
    <scope>NUCLEOTIDE SEQUENCE [LARGE SCALE GENOMIC DNA]</scope>
    <source>
        <strain evidence="1">cv. G1812</strain>
    </source>
</reference>
<keyword evidence="2" id="KW-1185">Reference proteome</keyword>
<dbReference type="EnsemblPlants" id="TuG1812G0600002670.01.T01">
    <property type="protein sequence ID" value="TuG1812G0600002670.01.T01.cds473102"/>
    <property type="gene ID" value="TuG1812G0600002670.01"/>
</dbReference>
<dbReference type="Proteomes" id="UP000015106">
    <property type="component" value="Chromosome 6"/>
</dbReference>
<dbReference type="Gramene" id="TuG1812G0600002670.01.T01">
    <property type="protein sequence ID" value="TuG1812G0600002670.01.T01.cds473102"/>
    <property type="gene ID" value="TuG1812G0600002670.01"/>
</dbReference>